<organism evidence="2 3">
    <name type="scientific">Cynoglossus semilaevis</name>
    <name type="common">Tongue sole</name>
    <dbReference type="NCBI Taxonomy" id="244447"/>
    <lineage>
        <taxon>Eukaryota</taxon>
        <taxon>Metazoa</taxon>
        <taxon>Chordata</taxon>
        <taxon>Craniata</taxon>
        <taxon>Vertebrata</taxon>
        <taxon>Euteleostomi</taxon>
        <taxon>Actinopterygii</taxon>
        <taxon>Neopterygii</taxon>
        <taxon>Teleostei</taxon>
        <taxon>Neoteleostei</taxon>
        <taxon>Acanthomorphata</taxon>
        <taxon>Carangaria</taxon>
        <taxon>Pleuronectiformes</taxon>
        <taxon>Pleuronectoidei</taxon>
        <taxon>Cynoglossidae</taxon>
        <taxon>Cynoglossinae</taxon>
        <taxon>Cynoglossus</taxon>
    </lineage>
</organism>
<dbReference type="GeneTree" id="ENSGT01120000276835"/>
<dbReference type="SUPFAM" id="SSF55248">
    <property type="entry name" value="PCD-like"/>
    <property type="match status" value="1"/>
</dbReference>
<dbReference type="STRING" id="244447.ENSCSEP00000026336"/>
<feature type="region of interest" description="Disordered" evidence="1">
    <location>
        <begin position="164"/>
        <end position="184"/>
    </location>
</feature>
<dbReference type="InterPro" id="IPR036428">
    <property type="entry name" value="PCD_sf"/>
</dbReference>
<protein>
    <submittedName>
        <fullName evidence="2">Pterin-4-alpha-carbinolamine dehydratase 2</fullName>
    </submittedName>
</protein>
<accession>A0A3P8WLE6</accession>
<dbReference type="AlphaFoldDB" id="A0A3P8WLE6"/>
<keyword evidence="3" id="KW-1185">Reference proteome</keyword>
<sequence length="261" mass="29469">MFRLMFTLGSGRILSSYRPHMPGLSSLLLLSPTSRNHLSKMSSDSHWLSPAEREEKVMELRSTGWMEVEDRDAIFKELHFKSFNQAVCKKGKKKPLDKRNSLRVMEHSVTTVNNTLESYNSSYIIIFKAAPRPEPAVSIICARIRPHSETRSVTGASLKRFRPLCDRGSRSNQKAPPAGLSQDNCASSQRAFGAPLYLFSASVRRACHKDQGQTPGARITFLHITGLSGRKVNERIPKRMDYLFYKPSLTVHQPRPVLPCL</sequence>
<dbReference type="GO" id="GO:0008124">
    <property type="term" value="F:4-alpha-hydroxytetrahydrobiopterin dehydratase activity"/>
    <property type="evidence" value="ECO:0007669"/>
    <property type="project" value="InterPro"/>
</dbReference>
<proteinExistence type="predicted"/>
<dbReference type="InParanoid" id="A0A3P8WLE6"/>
<evidence type="ECO:0000313" key="3">
    <source>
        <dbReference type="Proteomes" id="UP000265120"/>
    </source>
</evidence>
<dbReference type="GO" id="GO:0006729">
    <property type="term" value="P:tetrahydrobiopterin biosynthetic process"/>
    <property type="evidence" value="ECO:0007669"/>
    <property type="project" value="InterPro"/>
</dbReference>
<dbReference type="Ensembl" id="ENSCSET00000026686.1">
    <property type="protein sequence ID" value="ENSCSEP00000026336.1"/>
    <property type="gene ID" value="ENSCSEG00000016826.1"/>
</dbReference>
<dbReference type="Gene3D" id="3.30.1360.20">
    <property type="entry name" value="Transcriptional coactivator/pterin dehydratase"/>
    <property type="match status" value="1"/>
</dbReference>
<name>A0A3P8WLE6_CYNSE</name>
<reference evidence="2 3" key="1">
    <citation type="journal article" date="2014" name="Nat. Genet.">
        <title>Whole-genome sequence of a flatfish provides insights into ZW sex chromosome evolution and adaptation to a benthic lifestyle.</title>
        <authorList>
            <person name="Chen S."/>
            <person name="Zhang G."/>
            <person name="Shao C."/>
            <person name="Huang Q."/>
            <person name="Liu G."/>
            <person name="Zhang P."/>
            <person name="Song W."/>
            <person name="An N."/>
            <person name="Chalopin D."/>
            <person name="Volff J.N."/>
            <person name="Hong Y."/>
            <person name="Li Q."/>
            <person name="Sha Z."/>
            <person name="Zhou H."/>
            <person name="Xie M."/>
            <person name="Yu Q."/>
            <person name="Liu Y."/>
            <person name="Xiang H."/>
            <person name="Wang N."/>
            <person name="Wu K."/>
            <person name="Yang C."/>
            <person name="Zhou Q."/>
            <person name="Liao X."/>
            <person name="Yang L."/>
            <person name="Hu Q."/>
            <person name="Zhang J."/>
            <person name="Meng L."/>
            <person name="Jin L."/>
            <person name="Tian Y."/>
            <person name="Lian J."/>
            <person name="Yang J."/>
            <person name="Miao G."/>
            <person name="Liu S."/>
            <person name="Liang Z."/>
            <person name="Yan F."/>
            <person name="Li Y."/>
            <person name="Sun B."/>
            <person name="Zhang H."/>
            <person name="Zhang J."/>
            <person name="Zhu Y."/>
            <person name="Du M."/>
            <person name="Zhao Y."/>
            <person name="Schartl M."/>
            <person name="Tang Q."/>
            <person name="Wang J."/>
        </authorList>
    </citation>
    <scope>NUCLEOTIDE SEQUENCE</scope>
</reference>
<reference evidence="2" key="3">
    <citation type="submission" date="2025-09" db="UniProtKB">
        <authorList>
            <consortium name="Ensembl"/>
        </authorList>
    </citation>
    <scope>IDENTIFICATION</scope>
</reference>
<evidence type="ECO:0000256" key="1">
    <source>
        <dbReference type="SAM" id="MobiDB-lite"/>
    </source>
</evidence>
<evidence type="ECO:0000313" key="2">
    <source>
        <dbReference type="Ensembl" id="ENSCSEP00000026336.1"/>
    </source>
</evidence>
<reference evidence="2" key="2">
    <citation type="submission" date="2025-08" db="UniProtKB">
        <authorList>
            <consortium name="Ensembl"/>
        </authorList>
    </citation>
    <scope>IDENTIFICATION</scope>
</reference>
<dbReference type="Proteomes" id="UP000265120">
    <property type="component" value="Chromosome 19"/>
</dbReference>